<feature type="region of interest" description="Disordered" evidence="2">
    <location>
        <begin position="110"/>
        <end position="357"/>
    </location>
</feature>
<keyword evidence="4" id="KW-1185">Reference proteome</keyword>
<feature type="compositionally biased region" description="Low complexity" evidence="2">
    <location>
        <begin position="341"/>
        <end position="357"/>
    </location>
</feature>
<feature type="compositionally biased region" description="Polar residues" evidence="2">
    <location>
        <begin position="62"/>
        <end position="87"/>
    </location>
</feature>
<accession>A0A9N8EUL0</accession>
<feature type="compositionally biased region" description="Low complexity" evidence="2">
    <location>
        <begin position="486"/>
        <end position="497"/>
    </location>
</feature>
<feature type="compositionally biased region" description="Low complexity" evidence="2">
    <location>
        <begin position="11"/>
        <end position="30"/>
    </location>
</feature>
<gene>
    <name evidence="3" type="ORF">SEMRO_1924_G305730.1</name>
</gene>
<protein>
    <submittedName>
        <fullName evidence="3">Uncharacterized protein</fullName>
    </submittedName>
</protein>
<feature type="compositionally biased region" description="Acidic residues" evidence="2">
    <location>
        <begin position="788"/>
        <end position="810"/>
    </location>
</feature>
<feature type="compositionally biased region" description="Low complexity" evidence="2">
    <location>
        <begin position="266"/>
        <end position="275"/>
    </location>
</feature>
<evidence type="ECO:0000313" key="4">
    <source>
        <dbReference type="Proteomes" id="UP001153069"/>
    </source>
</evidence>
<proteinExistence type="predicted"/>
<feature type="region of interest" description="Disordered" evidence="2">
    <location>
        <begin position="476"/>
        <end position="523"/>
    </location>
</feature>
<feature type="compositionally biased region" description="Basic and acidic residues" evidence="2">
    <location>
        <begin position="748"/>
        <end position="758"/>
    </location>
</feature>
<feature type="compositionally biased region" description="Low complexity" evidence="2">
    <location>
        <begin position="171"/>
        <end position="181"/>
    </location>
</feature>
<feature type="region of interest" description="Disordered" evidence="2">
    <location>
        <begin position="732"/>
        <end position="758"/>
    </location>
</feature>
<organism evidence="3 4">
    <name type="scientific">Seminavis robusta</name>
    <dbReference type="NCBI Taxonomy" id="568900"/>
    <lineage>
        <taxon>Eukaryota</taxon>
        <taxon>Sar</taxon>
        <taxon>Stramenopiles</taxon>
        <taxon>Ochrophyta</taxon>
        <taxon>Bacillariophyta</taxon>
        <taxon>Bacillariophyceae</taxon>
        <taxon>Bacillariophycidae</taxon>
        <taxon>Naviculales</taxon>
        <taxon>Naviculaceae</taxon>
        <taxon>Seminavis</taxon>
    </lineage>
</organism>
<feature type="compositionally biased region" description="Polar residues" evidence="2">
    <location>
        <begin position="1"/>
        <end position="10"/>
    </location>
</feature>
<feature type="compositionally biased region" description="Low complexity" evidence="2">
    <location>
        <begin position="218"/>
        <end position="227"/>
    </location>
</feature>
<feature type="compositionally biased region" description="Polar residues" evidence="2">
    <location>
        <begin position="292"/>
        <end position="302"/>
    </location>
</feature>
<sequence>MEDQSNTDLILQQQLEEQQQQQQQQQQQLQRQAIHPAPSPVPYPYYPSSTHNQSDRLRRRNTGTSYPLFHTNNSHTTNSEEASQGSLNESQASFFSGLDGLEMPSTSLHANHAHHHQPPHHNNNNMMLPDGNQLLPNSYKATRHHSNSPTNHYSNNSPTNHYYHHPPVSMQQQQQQQQQQQRLNKSLNNISHSPPRHPRQEPPRQPSYQRTATLPAPRSSNNSNSRSYAGDDAHTNSNTNSRRRPFSRDLTPQHQIDRRNSRRRVTSTSSASSSAAKKKASVPNRYYIPGNKSVQTEWSSPTRQRRSRNTLPNTSSVSNNNSMSSNDSDSRGGVLPEEDPNAINNNNNNNSSSSGNQNIIVLPSISIPNGSCPEEYNTNNNNYHRSSQAPTLPLRRPCVTATSMCFRGSGTVKFCVLIQFVFVIPLCLYVFDAHAQQKSAKQQLQQYNEEHEHMLNQMMWMDAAAKKITANQYRRKGDTLHHSRPQAQAQQAQQQQQFYPGDDNFGSTGAAGRDTTTEDNTATNYKNYRDSYYGADTSATEDLRDSVHKLRGQMRDIQYRIQQNSIVRINEKYGEGPIQVYIHPEPQQDEYYNNNNGNGEQQDEMTSEIAIELFIEDTPHAVSTFLYQIERGHWNRVQMNWISETSILSKPGSAVTSGMGDWMQTSRLEFLEQFPIRHCEVALVQRGQMGVLSLKINLVEVPFQEHEEVCIGRLLNDRLILPKSREYFMAEFTTTSNSGSGNKKQHTPPKDEDSDNHPEMRLLKDPLVLLTTNAKSNELSTTTATTSEQEETAPAERDEEEEQDNEEEEPATSSTEDPSREQELDIEEVFDPGQDITDDDRPREQELDNEEFEEPGQEPLQLA</sequence>
<feature type="compositionally biased region" description="Acidic residues" evidence="2">
    <location>
        <begin position="847"/>
        <end position="856"/>
    </location>
</feature>
<dbReference type="EMBL" id="CAICTM010001922">
    <property type="protein sequence ID" value="CAB9526998.1"/>
    <property type="molecule type" value="Genomic_DNA"/>
</dbReference>
<evidence type="ECO:0000256" key="2">
    <source>
        <dbReference type="SAM" id="MobiDB-lite"/>
    </source>
</evidence>
<feature type="compositionally biased region" description="Polar residues" evidence="2">
    <location>
        <begin position="732"/>
        <end position="742"/>
    </location>
</feature>
<feature type="region of interest" description="Disordered" evidence="2">
    <location>
        <begin position="1"/>
        <end position="87"/>
    </location>
</feature>
<feature type="coiled-coil region" evidence="1">
    <location>
        <begin position="430"/>
        <end position="457"/>
    </location>
</feature>
<keyword evidence="1" id="KW-0175">Coiled coil</keyword>
<dbReference type="Proteomes" id="UP001153069">
    <property type="component" value="Unassembled WGS sequence"/>
</dbReference>
<evidence type="ECO:0000256" key="1">
    <source>
        <dbReference type="SAM" id="Coils"/>
    </source>
</evidence>
<evidence type="ECO:0000313" key="3">
    <source>
        <dbReference type="EMBL" id="CAB9526998.1"/>
    </source>
</evidence>
<name>A0A9N8EUL0_9STRA</name>
<feature type="compositionally biased region" description="Polar residues" evidence="2">
    <location>
        <begin position="147"/>
        <end position="160"/>
    </location>
</feature>
<feature type="region of interest" description="Disordered" evidence="2">
    <location>
        <begin position="775"/>
        <end position="863"/>
    </location>
</feature>
<feature type="compositionally biased region" description="Low complexity" evidence="2">
    <location>
        <begin position="776"/>
        <end position="787"/>
    </location>
</feature>
<dbReference type="AlphaFoldDB" id="A0A9N8EUL0"/>
<reference evidence="3" key="1">
    <citation type="submission" date="2020-06" db="EMBL/GenBank/DDBJ databases">
        <authorList>
            <consortium name="Plant Systems Biology data submission"/>
        </authorList>
    </citation>
    <scope>NUCLEOTIDE SEQUENCE</scope>
    <source>
        <strain evidence="3">D6</strain>
    </source>
</reference>
<comment type="caution">
    <text evidence="3">The sequence shown here is derived from an EMBL/GenBank/DDBJ whole genome shotgun (WGS) entry which is preliminary data.</text>
</comment>
<feature type="compositionally biased region" description="Low complexity" evidence="2">
    <location>
        <begin position="313"/>
        <end position="327"/>
    </location>
</feature>